<dbReference type="Gene3D" id="2.60.120.200">
    <property type="match status" value="1"/>
</dbReference>
<feature type="compositionally biased region" description="Basic and acidic residues" evidence="26">
    <location>
        <begin position="1261"/>
        <end position="1273"/>
    </location>
</feature>
<dbReference type="RefSeq" id="XP_030065944.1">
    <property type="nucleotide sequence ID" value="XM_030210084.1"/>
</dbReference>
<dbReference type="Gene3D" id="1.10.2000.10">
    <property type="entry name" value="Frizzled cysteine-rich domain"/>
    <property type="match status" value="1"/>
</dbReference>
<dbReference type="InterPro" id="IPR010515">
    <property type="entry name" value="Collagenase_NC10/endostatin"/>
</dbReference>
<dbReference type="InterPro" id="IPR016187">
    <property type="entry name" value="CTDL_fold"/>
</dbReference>
<feature type="region of interest" description="Disordered" evidence="26">
    <location>
        <begin position="770"/>
        <end position="793"/>
    </location>
</feature>
<feature type="compositionally biased region" description="Pro residues" evidence="26">
    <location>
        <begin position="935"/>
        <end position="944"/>
    </location>
</feature>
<feature type="disulfide bond" evidence="25">
    <location>
        <begin position="496"/>
        <end position="534"/>
    </location>
</feature>
<dbReference type="FunFam" id="3.40.1620.70:FF:000003">
    <property type="entry name" value="Collagen type XVIII alpha 1"/>
    <property type="match status" value="1"/>
</dbReference>
<comment type="subunit">
    <text evidence="22">Monomeric. Interacts with KDR/VEGFR2. Interacts with the ITGA5:ITGB1 complex. Interacts with NID1, HSPG2, laminin-1:NID1 complex, FBLN1 and FBLN2.</text>
</comment>
<keyword evidence="9" id="KW-0862">Zinc</keyword>
<evidence type="ECO:0000259" key="28">
    <source>
        <dbReference type="PROSITE" id="PS50038"/>
    </source>
</evidence>
<keyword evidence="18" id="KW-0379">Hydroxylation</keyword>
<keyword evidence="10" id="KW-0084">Basement membrane</keyword>
<proteinExistence type="inferred from homology"/>
<keyword evidence="5" id="KW-0597">Phosphoprotein</keyword>
<dbReference type="CTD" id="80781"/>
<evidence type="ECO:0000256" key="27">
    <source>
        <dbReference type="SAM" id="SignalP"/>
    </source>
</evidence>
<feature type="disulfide bond" evidence="25">
    <location>
        <begin position="459"/>
        <end position="505"/>
    </location>
</feature>
<evidence type="ECO:0000256" key="7">
    <source>
        <dbReference type="ARBA" id="ARBA00022729"/>
    </source>
</evidence>
<feature type="region of interest" description="Disordered" evidence="26">
    <location>
        <begin position="164"/>
        <end position="214"/>
    </location>
</feature>
<evidence type="ECO:0000256" key="9">
    <source>
        <dbReference type="ARBA" id="ARBA00022833"/>
    </source>
</evidence>
<dbReference type="PANTHER" id="PTHR24023">
    <property type="entry name" value="COLLAGEN ALPHA"/>
    <property type="match status" value="1"/>
</dbReference>
<feature type="compositionally biased region" description="Polar residues" evidence="26">
    <location>
        <begin position="1481"/>
        <end position="1490"/>
    </location>
</feature>
<dbReference type="GO" id="GO:0005886">
    <property type="term" value="C:plasma membrane"/>
    <property type="evidence" value="ECO:0007669"/>
    <property type="project" value="UniProtKB-SubCell"/>
</dbReference>
<evidence type="ECO:0000256" key="13">
    <source>
        <dbReference type="ARBA" id="ARBA00023040"/>
    </source>
</evidence>
<feature type="compositionally biased region" description="Pro residues" evidence="26">
    <location>
        <begin position="1346"/>
        <end position="1357"/>
    </location>
</feature>
<dbReference type="InterPro" id="IPR010363">
    <property type="entry name" value="DUF959_COL18_N"/>
</dbReference>
<dbReference type="PROSITE" id="PS50038">
    <property type="entry name" value="FZ"/>
    <property type="match status" value="1"/>
</dbReference>
<dbReference type="FunCoup" id="A0A6P7YRY9">
    <property type="interactions" value="442"/>
</dbReference>
<dbReference type="GO" id="GO:0030020">
    <property type="term" value="F:extracellular matrix structural constituent conferring tensile strength"/>
    <property type="evidence" value="ECO:0007669"/>
    <property type="project" value="TreeGrafter"/>
</dbReference>
<feature type="region of interest" description="Disordered" evidence="26">
    <location>
        <begin position="828"/>
        <end position="1054"/>
    </location>
</feature>
<keyword evidence="29" id="KW-1185">Reference proteome</keyword>
<comment type="function">
    <text evidence="19">May regulate extracellular matrix-dependent motility and morphogenesis of endothelial and non-endothelial cells; the function requires homotrimerization and implicates MAPK signaling.</text>
</comment>
<feature type="compositionally biased region" description="Low complexity" evidence="26">
    <location>
        <begin position="1435"/>
        <end position="1446"/>
    </location>
</feature>
<keyword evidence="3" id="KW-0964">Secreted</keyword>
<dbReference type="Pfam" id="PF01391">
    <property type="entry name" value="Collagen"/>
    <property type="match status" value="3"/>
</dbReference>
<dbReference type="CDD" id="cd00247">
    <property type="entry name" value="Endostatin-like"/>
    <property type="match status" value="1"/>
</dbReference>
<dbReference type="FunFam" id="1.10.2000.10:FF:000017">
    <property type="entry name" value="Alpha 1 type XVIII collagen"/>
    <property type="match status" value="1"/>
</dbReference>
<dbReference type="GO" id="GO:0005581">
    <property type="term" value="C:collagen trimer"/>
    <property type="evidence" value="ECO:0007669"/>
    <property type="project" value="UniProtKB-KW"/>
</dbReference>
<evidence type="ECO:0000256" key="18">
    <source>
        <dbReference type="ARBA" id="ARBA00023278"/>
    </source>
</evidence>
<keyword evidence="14 30" id="KW-0176">Collagen</keyword>
<feature type="compositionally biased region" description="Basic and acidic residues" evidence="26">
    <location>
        <begin position="1465"/>
        <end position="1480"/>
    </location>
</feature>
<dbReference type="InterPro" id="IPR045463">
    <property type="entry name" value="XV/XVIII_trimerization_dom"/>
</dbReference>
<keyword evidence="6" id="KW-0479">Metal-binding</keyword>
<evidence type="ECO:0000256" key="14">
    <source>
        <dbReference type="ARBA" id="ARBA00023119"/>
    </source>
</evidence>
<dbReference type="SUPFAM" id="SSF49899">
    <property type="entry name" value="Concanavalin A-like lectins/glucanases"/>
    <property type="match status" value="1"/>
</dbReference>
<feature type="compositionally biased region" description="Low complexity" evidence="26">
    <location>
        <begin position="1135"/>
        <end position="1144"/>
    </location>
</feature>
<dbReference type="InParanoid" id="A0A6P7YRY9"/>
<dbReference type="InterPro" id="IPR036790">
    <property type="entry name" value="Frizzled_dom_sf"/>
</dbReference>
<dbReference type="GO" id="GO:0004930">
    <property type="term" value="F:G protein-coupled receptor activity"/>
    <property type="evidence" value="ECO:0007669"/>
    <property type="project" value="UniProtKB-KW"/>
</dbReference>
<dbReference type="GO" id="GO:0030198">
    <property type="term" value="P:extracellular matrix organization"/>
    <property type="evidence" value="ECO:0007669"/>
    <property type="project" value="TreeGrafter"/>
</dbReference>
<sequence>MAAAGRFVTLLLLFVCIDSSHPQFFDWFWGGKQPAIPSHSTVSTTWRTTDQSSAAETNKILDTTEQSSISVSNITVSGTTEQTSSPLQSTSRTAQSTIEQHERIWDIFQLRRPELDAVLTTAPATNLHPQSKENKENIAGVGAEILNVADGIRSMVQWWDNRTKKSSTVGPTAATHIVIPPATPESNSISDPLSDSNGSGDSEESANRLVKSDNDKELHINSTDFWKGLYPESVLPFIQNHTSSLLEPYETHRPGSTSLPASLGGVIESGDNTGSVYQFPPGWSQERVSSLGKVKEFGDFQRKSLESEGIFQKPRILDLQDPQNNHPQNTFDGSPSHVVPAFKNSLYNYVKGLNQSSYDSSAYHLNNSNRFPQSTDLAKHSGILLSRTSNNSISNSDATNLVGLLSTDQSESLDFGLVTNIKKSNPNVRESATRSVFFLPGLIPAATRCFSTPTNLPFCHSLGIKSFMLPNYLNHSTVAEVRAAFHDWEGLLKSQCHRYLEWFFCLLLMPWCNSSILVTQPPCRRFCETLKDDCWNHLEGDQPLVPCESLPEEEAEYSCMFVNGSAANSNADVGLLQLIGDPPPDQITKIFGPDNSPGYVFGPDANTGQVARYHLPSPFFRDFSLLFHVQPTTNNSGMLFAITDASQSIVYIGVKLSEAKSGKQQIIFYYTEPGSQVSYAAATFNVPSLVNRWTRFAIGVEDEEVVLYMDCEEFDRVRFERSPDEMELEDGSGLFVAQAGGADPDKYQGVIADLKVKSGTRLAELQCEEEDDDVEGVSGDFGSGQKVKEEHDRNVVTSVVSRLAEQPPVTSPPTTMKPVITEDRLNVGFRPGTEKVPFPSSPVLVKEKGGLDPTGPKGDSGVGVNPGARGDKGDKGERGEPGIKGSAGFGYPGPKGQKGEHGAQGPTGPAGPPGLPAAVLHREDGSLVKEIAGPQGPPGPPGLPGNPGVPGKDGESGDPGEDGKPGDVGPQGFPGTPGDVGPKGEKGDPGVGVRGPPGLPGPPGPPRPTSKHDKLTFIDMEGSGGDLESIRGPPGLPGPPGPPGVPGLPGEPGRFGMNSTDILGLPELLSRESVHGLQGPPGPPGLPGQIGIPGKPGVRGERGDLGLPGAPGPKGDRGDAGVKGIPGEMGLAGLPGPVGPRGLQGPPGPPGPVTQDGFGKQGEAGFPGPRGPKGDTGLAGLPGRKGEQGMAGPEGPRGQKGEIGFPGRPGRPGMNGLKGEKGEPTDPSIGHHFRGPPGPPGLPGPPGPSAPKVFPYGGNGEKGEAGPESEKGEPAQGVLFLQLDRSPGAPGPQGPQGESVRGLPGPPGPQGPPGIGYEGRPGSPGPPGPPGPPSFPGPHRQTISIPGPPGPPGPPGTPGSSSGVTVLQSFQTMLSLSRRLQEGSLILVLERTELYVRVRDGFRKILLGEYIPVSGEGLGNEVAVEQPPIIQFPGSSSSDIQSAQESFKASHQEYTNSYSTSQPWQEDHYRFQPEQTHSRSENSPGKQGNLPSAIHIHQEFQPALHLIALNTPLNGSMHSIRGVDFQCFEQARRAGLKGTFRAFLSSRLQDLYSIVRRADRNSVPIVNLRDEILFDNWESLFSNSESQLRAGIRIYSFDGRDVLRDAAWPQKMIWHGSDTKGRRLTESYCETWRTDDSVAMGQASSLLSGRLLEQRAQNCNKSFIVLCIENSFMTSAQK</sequence>
<dbReference type="GO" id="GO:0005604">
    <property type="term" value="C:basement membrane"/>
    <property type="evidence" value="ECO:0007669"/>
    <property type="project" value="UniProtKB-SubCell"/>
</dbReference>
<comment type="function">
    <text evidence="20">Probably plays a major role in determining the retinal structure as well as in the closure of the neural tube.</text>
</comment>
<dbReference type="GO" id="GO:0046872">
    <property type="term" value="F:metal ion binding"/>
    <property type="evidence" value="ECO:0007669"/>
    <property type="project" value="UniProtKB-KW"/>
</dbReference>
<comment type="similarity">
    <text evidence="21">Belongs to the multiplexin collagen family.</text>
</comment>
<dbReference type="FunFam" id="3.10.100.10:FF:000008">
    <property type="entry name" value="collagen alpha-1(XVIII) chain isoform X1"/>
    <property type="match status" value="1"/>
</dbReference>
<evidence type="ECO:0000256" key="25">
    <source>
        <dbReference type="PROSITE-ProRule" id="PRU00090"/>
    </source>
</evidence>
<dbReference type="PANTHER" id="PTHR24023:SF1082">
    <property type="entry name" value="COLLAGEN TRIPLE HELIX REPEAT"/>
    <property type="match status" value="1"/>
</dbReference>
<evidence type="ECO:0000256" key="6">
    <source>
        <dbReference type="ARBA" id="ARBA00022723"/>
    </source>
</evidence>
<keyword evidence="16" id="KW-0325">Glycoprotein</keyword>
<dbReference type="InterPro" id="IPR048287">
    <property type="entry name" value="TSPN-like_N"/>
</dbReference>
<dbReference type="SUPFAM" id="SSF63501">
    <property type="entry name" value="Frizzled cysteine-rich domain"/>
    <property type="match status" value="1"/>
</dbReference>
<keyword evidence="12" id="KW-0654">Proteoglycan</keyword>
<feature type="compositionally biased region" description="Polar residues" evidence="26">
    <location>
        <begin position="184"/>
        <end position="193"/>
    </location>
</feature>
<dbReference type="Pfam" id="PF06482">
    <property type="entry name" value="Endostatin"/>
    <property type="match status" value="1"/>
</dbReference>
<dbReference type="InterPro" id="IPR020067">
    <property type="entry name" value="Frizzled_dom"/>
</dbReference>
<evidence type="ECO:0000256" key="5">
    <source>
        <dbReference type="ARBA" id="ARBA00022553"/>
    </source>
</evidence>
<dbReference type="GeneID" id="115474569"/>
<keyword evidence="8" id="KW-0677">Repeat</keyword>
<keyword evidence="4" id="KW-0272">Extracellular matrix</keyword>
<evidence type="ECO:0000256" key="16">
    <source>
        <dbReference type="ARBA" id="ARBA00023180"/>
    </source>
</evidence>
<dbReference type="GO" id="GO:0009653">
    <property type="term" value="P:anatomical structure morphogenesis"/>
    <property type="evidence" value="ECO:0007669"/>
    <property type="project" value="UniProtKB-ARBA"/>
</dbReference>
<evidence type="ECO:0000256" key="22">
    <source>
        <dbReference type="ARBA" id="ARBA00064471"/>
    </source>
</evidence>
<evidence type="ECO:0000256" key="24">
    <source>
        <dbReference type="ARBA" id="ARBA00069367"/>
    </source>
</evidence>
<keyword evidence="13" id="KW-0675">Receptor</keyword>
<evidence type="ECO:0000256" key="20">
    <source>
        <dbReference type="ARBA" id="ARBA00054383"/>
    </source>
</evidence>
<evidence type="ECO:0000256" key="12">
    <source>
        <dbReference type="ARBA" id="ARBA00022974"/>
    </source>
</evidence>
<keyword evidence="17" id="KW-0807">Transducer</keyword>
<dbReference type="InterPro" id="IPR016186">
    <property type="entry name" value="C-type_lectin-like/link_sf"/>
</dbReference>
<evidence type="ECO:0000256" key="2">
    <source>
        <dbReference type="ARBA" id="ARBA00004651"/>
    </source>
</evidence>
<dbReference type="SMART" id="SM00063">
    <property type="entry name" value="FRI"/>
    <property type="match status" value="1"/>
</dbReference>
<dbReference type="GO" id="GO:0042127">
    <property type="term" value="P:regulation of cell population proliferation"/>
    <property type="evidence" value="ECO:0007669"/>
    <property type="project" value="UniProtKB-ARBA"/>
</dbReference>
<name>A0A6P7YRY9_9AMPH</name>
<dbReference type="KEGG" id="muo:115474569"/>
<evidence type="ECO:0000256" key="8">
    <source>
        <dbReference type="ARBA" id="ARBA00022737"/>
    </source>
</evidence>
<feature type="compositionally biased region" description="Pro residues" evidence="26">
    <location>
        <begin position="997"/>
        <end position="1008"/>
    </location>
</feature>
<dbReference type="InterPro" id="IPR008160">
    <property type="entry name" value="Collagen"/>
</dbReference>
<dbReference type="InterPro" id="IPR050149">
    <property type="entry name" value="Collagen_superfamily"/>
</dbReference>
<dbReference type="SMART" id="SM00210">
    <property type="entry name" value="TSPN"/>
    <property type="match status" value="1"/>
</dbReference>
<dbReference type="Proteomes" id="UP000515156">
    <property type="component" value="Chromosome 7"/>
</dbReference>
<dbReference type="InterPro" id="IPR013320">
    <property type="entry name" value="ConA-like_dom_sf"/>
</dbReference>
<dbReference type="GO" id="GO:0007155">
    <property type="term" value="P:cell adhesion"/>
    <property type="evidence" value="ECO:0007669"/>
    <property type="project" value="UniProtKB-KW"/>
</dbReference>
<organism evidence="29 30">
    <name type="scientific">Microcaecilia unicolor</name>
    <dbReference type="NCBI Taxonomy" id="1415580"/>
    <lineage>
        <taxon>Eukaryota</taxon>
        <taxon>Metazoa</taxon>
        <taxon>Chordata</taxon>
        <taxon>Craniata</taxon>
        <taxon>Vertebrata</taxon>
        <taxon>Euteleostomi</taxon>
        <taxon>Amphibia</taxon>
        <taxon>Gymnophiona</taxon>
        <taxon>Siphonopidae</taxon>
        <taxon>Microcaecilia</taxon>
    </lineage>
</organism>
<dbReference type="GO" id="GO:0005615">
    <property type="term" value="C:extracellular space"/>
    <property type="evidence" value="ECO:0007669"/>
    <property type="project" value="TreeGrafter"/>
</dbReference>
<dbReference type="SUPFAM" id="SSF56436">
    <property type="entry name" value="C-type lectin-like"/>
    <property type="match status" value="1"/>
</dbReference>
<feature type="region of interest" description="Disordered" evidence="26">
    <location>
        <begin position="1429"/>
        <end position="1491"/>
    </location>
</feature>
<comment type="subcellular location">
    <subcellularLocation>
        <location evidence="2">Cell membrane</location>
        <topology evidence="2">Multi-pass membrane protein</topology>
    </subcellularLocation>
    <subcellularLocation>
        <location evidence="1">Secreted</location>
        <location evidence="1">Extracellular space</location>
        <location evidence="1">Extracellular matrix</location>
        <location evidence="1">Basement membrane</location>
    </subcellularLocation>
</comment>
<feature type="signal peptide" evidence="27">
    <location>
        <begin position="1"/>
        <end position="22"/>
    </location>
</feature>
<feature type="compositionally biased region" description="Polar residues" evidence="26">
    <location>
        <begin position="1447"/>
        <end position="1464"/>
    </location>
</feature>
<evidence type="ECO:0000256" key="23">
    <source>
        <dbReference type="ARBA" id="ARBA00065165"/>
    </source>
</evidence>
<feature type="compositionally biased region" description="Pro residues" evidence="26">
    <location>
        <begin position="1034"/>
        <end position="1046"/>
    </location>
</feature>
<evidence type="ECO:0000313" key="29">
    <source>
        <dbReference type="Proteomes" id="UP000515156"/>
    </source>
</evidence>
<dbReference type="FunFam" id="2.60.120.200:FF:000039">
    <property type="entry name" value="Collagen XV alpha 1 chain"/>
    <property type="match status" value="1"/>
</dbReference>
<evidence type="ECO:0000256" key="11">
    <source>
        <dbReference type="ARBA" id="ARBA00022889"/>
    </source>
</evidence>
<evidence type="ECO:0000256" key="19">
    <source>
        <dbReference type="ARBA" id="ARBA00053766"/>
    </source>
</evidence>
<comment type="subunit">
    <text evidence="23">Forms homotrimers. Recombinant non-collagenous domain 1 has stronger affinity to NID1, HSPG2 and laminin-1:NID1 complex and lower affinity to FBLN1 and FBLN2 than endostatin.</text>
</comment>
<feature type="domain" description="FZ" evidence="28">
    <location>
        <begin position="444"/>
        <end position="562"/>
    </location>
</feature>
<gene>
    <name evidence="30" type="primary">COL18A1</name>
</gene>
<keyword evidence="13" id="KW-0297">G-protein coupled receptor</keyword>
<feature type="compositionally biased region" description="Basic and acidic residues" evidence="26">
    <location>
        <begin position="869"/>
        <end position="881"/>
    </location>
</feature>
<feature type="region of interest" description="Disordered" evidence="26">
    <location>
        <begin position="1135"/>
        <end position="1364"/>
    </location>
</feature>
<keyword evidence="7 27" id="KW-0732">Signal</keyword>
<evidence type="ECO:0000313" key="30">
    <source>
        <dbReference type="RefSeq" id="XP_030065944.1"/>
    </source>
</evidence>
<comment type="caution">
    <text evidence="25">Lacks conserved residue(s) required for the propagation of feature annotation.</text>
</comment>
<evidence type="ECO:0000256" key="15">
    <source>
        <dbReference type="ARBA" id="ARBA00023157"/>
    </source>
</evidence>
<evidence type="ECO:0000256" key="17">
    <source>
        <dbReference type="ARBA" id="ARBA00023224"/>
    </source>
</evidence>
<dbReference type="Pfam" id="PF06121">
    <property type="entry name" value="DUF959"/>
    <property type="match status" value="1"/>
</dbReference>
<feature type="region of interest" description="Disordered" evidence="26">
    <location>
        <begin position="1091"/>
        <end position="1117"/>
    </location>
</feature>
<keyword evidence="15 25" id="KW-1015">Disulfide bond</keyword>
<evidence type="ECO:0000256" key="3">
    <source>
        <dbReference type="ARBA" id="ARBA00022525"/>
    </source>
</evidence>
<dbReference type="Gene3D" id="3.40.1620.70">
    <property type="match status" value="1"/>
</dbReference>
<feature type="chain" id="PRO_5027932988" description="Collagen alpha-1(XVIII) chain" evidence="27">
    <location>
        <begin position="23"/>
        <end position="1678"/>
    </location>
</feature>
<keyword evidence="11" id="KW-0130">Cell adhesion</keyword>
<protein>
    <recommendedName>
        <fullName evidence="24">Collagen alpha-1(XVIII) chain</fullName>
    </recommendedName>
</protein>
<evidence type="ECO:0000256" key="21">
    <source>
        <dbReference type="ARBA" id="ARBA00061275"/>
    </source>
</evidence>
<dbReference type="Pfam" id="PF20010">
    <property type="entry name" value="Collagen_trimer"/>
    <property type="match status" value="1"/>
</dbReference>
<feature type="compositionally biased region" description="Pro residues" evidence="26">
    <location>
        <begin position="1236"/>
        <end position="1249"/>
    </location>
</feature>
<reference evidence="30" key="1">
    <citation type="submission" date="2025-08" db="UniProtKB">
        <authorList>
            <consortium name="RefSeq"/>
        </authorList>
    </citation>
    <scope>IDENTIFICATION</scope>
</reference>
<evidence type="ECO:0000256" key="26">
    <source>
        <dbReference type="SAM" id="MobiDB-lite"/>
    </source>
</evidence>
<feature type="compositionally biased region" description="Pro residues" evidence="26">
    <location>
        <begin position="1323"/>
        <end position="1336"/>
    </location>
</feature>
<evidence type="ECO:0000256" key="4">
    <source>
        <dbReference type="ARBA" id="ARBA00022530"/>
    </source>
</evidence>
<evidence type="ECO:0000256" key="10">
    <source>
        <dbReference type="ARBA" id="ARBA00022869"/>
    </source>
</evidence>
<dbReference type="OrthoDB" id="5983381at2759"/>
<dbReference type="Gene3D" id="3.10.100.10">
    <property type="entry name" value="Mannose-Binding Protein A, subunit A"/>
    <property type="match status" value="1"/>
</dbReference>
<dbReference type="Pfam" id="PF01392">
    <property type="entry name" value="Fz"/>
    <property type="match status" value="1"/>
</dbReference>
<evidence type="ECO:0000256" key="1">
    <source>
        <dbReference type="ARBA" id="ARBA00004302"/>
    </source>
</evidence>
<accession>A0A6P7YRY9</accession>